<sequence>MGNISSKINLLKMKNNKFYSMFNSNKVFNIIFLGIIGLFIVADIAAYKLYGNSIYYLFHMKEVYSIRLEARAKVPAKMSYVISWSALVIIPSCIAWCVKHKKYFFIAVPIIIQILLFTIGGNKSHLFGLALTIFIFILFKNKFMYFFTTFLNFIIAASLIINNKFIMAIVIRRTFFVPASTSNAYYDFFSINPKMKLANSVFRAFFEDPYKLDPSFIISRYI</sequence>
<feature type="transmembrane region" description="Helical" evidence="1">
    <location>
        <begin position="143"/>
        <end position="163"/>
    </location>
</feature>
<gene>
    <name evidence="2" type="ORF">GOM49_07735</name>
</gene>
<dbReference type="Proteomes" id="UP000422764">
    <property type="component" value="Chromosome"/>
</dbReference>
<keyword evidence="1" id="KW-0812">Transmembrane</keyword>
<feature type="transmembrane region" description="Helical" evidence="1">
    <location>
        <begin position="27"/>
        <end position="50"/>
    </location>
</feature>
<accession>A0A6I6F152</accession>
<keyword evidence="1" id="KW-1133">Transmembrane helix</keyword>
<protein>
    <submittedName>
        <fullName evidence="2">Uncharacterized protein</fullName>
    </submittedName>
</protein>
<name>A0A6I6F152_9CLOT</name>
<keyword evidence="1" id="KW-0472">Membrane</keyword>
<evidence type="ECO:0000313" key="3">
    <source>
        <dbReference type="Proteomes" id="UP000422764"/>
    </source>
</evidence>
<reference evidence="2 3" key="1">
    <citation type="submission" date="2019-12" db="EMBL/GenBank/DDBJ databases">
        <title>Genome sequenceing of Clostridium bovifaecis.</title>
        <authorList>
            <person name="Yao Y."/>
        </authorList>
    </citation>
    <scope>NUCLEOTIDE SEQUENCE [LARGE SCALE GENOMIC DNA]</scope>
    <source>
        <strain evidence="2 3">BXX</strain>
    </source>
</reference>
<organism evidence="2 3">
    <name type="scientific">Clostridium bovifaecis</name>
    <dbReference type="NCBI Taxonomy" id="2184719"/>
    <lineage>
        <taxon>Bacteria</taxon>
        <taxon>Bacillati</taxon>
        <taxon>Bacillota</taxon>
        <taxon>Clostridia</taxon>
        <taxon>Eubacteriales</taxon>
        <taxon>Clostridiaceae</taxon>
        <taxon>Clostridium</taxon>
    </lineage>
</organism>
<dbReference type="EMBL" id="CP046522">
    <property type="protein sequence ID" value="QGU94994.1"/>
    <property type="molecule type" value="Genomic_DNA"/>
</dbReference>
<proteinExistence type="predicted"/>
<keyword evidence="3" id="KW-1185">Reference proteome</keyword>
<feature type="transmembrane region" description="Helical" evidence="1">
    <location>
        <begin position="78"/>
        <end position="98"/>
    </location>
</feature>
<evidence type="ECO:0000313" key="2">
    <source>
        <dbReference type="EMBL" id="QGU94994.1"/>
    </source>
</evidence>
<evidence type="ECO:0000256" key="1">
    <source>
        <dbReference type="SAM" id="Phobius"/>
    </source>
</evidence>
<dbReference type="AlphaFoldDB" id="A0A6I6F152"/>